<reference evidence="2" key="1">
    <citation type="submission" date="2014-04" db="EMBL/GenBank/DDBJ databases">
        <title>Whole-Genome optical mapping and complete genome sequence of Sphingobacterium deserti sp. nov., a new spaces isolated from desert in the west of China.</title>
        <authorList>
            <person name="Teng C."/>
            <person name="Zhou Z."/>
            <person name="Li X."/>
            <person name="Chen M."/>
            <person name="Lin M."/>
            <person name="Wang L."/>
            <person name="Su S."/>
            <person name="Zhang C."/>
            <person name="Zhang W."/>
        </authorList>
    </citation>
    <scope>NUCLEOTIDE SEQUENCE [LARGE SCALE GENOMIC DNA]</scope>
    <source>
        <strain evidence="2">ACCC05744</strain>
    </source>
</reference>
<evidence type="ECO:0000313" key="1">
    <source>
        <dbReference type="EMBL" id="KGE14627.1"/>
    </source>
</evidence>
<evidence type="ECO:0000313" key="2">
    <source>
        <dbReference type="Proteomes" id="UP000031802"/>
    </source>
</evidence>
<name>A0A0B8T1A8_9SPHI</name>
<dbReference type="PATRIC" id="fig|1229276.3.peg.1708"/>
<sequence length="199" mass="22893">MEYVIDKRAVTQWGKSSISFVNYQNYISLKADQFELGLIDLLYISNFKGGNATINEPEYLINEKLICYSNILRSINKEYSTFTLADLDIDKLDRLSLKVEEICSLTTVGSEQKIDGFSVSYLSALLNAYFPYLIPILDRRLLINLGLVTAVDVDKQGQIKSLPKFYRPLMNRMRELSISSGKNIREIDKEIFSRKLFFS</sequence>
<protein>
    <submittedName>
        <fullName evidence="1">Uncharacterized protein</fullName>
    </submittedName>
</protein>
<proteinExistence type="predicted"/>
<comment type="caution">
    <text evidence="1">The sequence shown here is derived from an EMBL/GenBank/DDBJ whole genome shotgun (WGS) entry which is preliminary data.</text>
</comment>
<accession>A0A0B8T1A8</accession>
<dbReference type="STRING" id="1229276.DI53_1656"/>
<dbReference type="RefSeq" id="WP_037497504.1">
    <property type="nucleotide sequence ID" value="NZ_JJMU01000024.1"/>
</dbReference>
<reference evidence="1 2" key="2">
    <citation type="journal article" date="2015" name="PLoS ONE">
        <title>Whole-Genome Optical Mapping and Finished Genome Sequence of Sphingobacterium deserti sp. nov., a New Species Isolated from the Western Desert of China.</title>
        <authorList>
            <person name="Teng C."/>
            <person name="Zhou Z."/>
            <person name="Molnar I."/>
            <person name="Li X."/>
            <person name="Tang R."/>
            <person name="Chen M."/>
            <person name="Wang L."/>
            <person name="Su S."/>
            <person name="Zhang W."/>
            <person name="Lin M."/>
        </authorList>
    </citation>
    <scope>NUCLEOTIDE SEQUENCE [LARGE SCALE GENOMIC DNA]</scope>
    <source>
        <strain evidence="2">ACCC05744</strain>
    </source>
</reference>
<dbReference type="EMBL" id="JJMU01000024">
    <property type="protein sequence ID" value="KGE14627.1"/>
    <property type="molecule type" value="Genomic_DNA"/>
</dbReference>
<dbReference type="OrthoDB" id="1493701at2"/>
<dbReference type="AlphaFoldDB" id="A0A0B8T1A8"/>
<gene>
    <name evidence="1" type="ORF">DI53_1656</name>
</gene>
<dbReference type="Proteomes" id="UP000031802">
    <property type="component" value="Unassembled WGS sequence"/>
</dbReference>
<keyword evidence="2" id="KW-1185">Reference proteome</keyword>
<organism evidence="1 2">
    <name type="scientific">Sphingobacterium deserti</name>
    <dbReference type="NCBI Taxonomy" id="1229276"/>
    <lineage>
        <taxon>Bacteria</taxon>
        <taxon>Pseudomonadati</taxon>
        <taxon>Bacteroidota</taxon>
        <taxon>Sphingobacteriia</taxon>
        <taxon>Sphingobacteriales</taxon>
        <taxon>Sphingobacteriaceae</taxon>
        <taxon>Sphingobacterium</taxon>
    </lineage>
</organism>